<feature type="domain" description="Alpha-L-rhamnosidase C-terminal" evidence="7">
    <location>
        <begin position="767"/>
        <end position="841"/>
    </location>
</feature>
<dbReference type="PIRSF" id="PIRSF010631">
    <property type="entry name" value="A-rhamnsds"/>
    <property type="match status" value="1"/>
</dbReference>
<dbReference type="Gene3D" id="2.60.120.260">
    <property type="entry name" value="Galactose-binding domain-like"/>
    <property type="match status" value="2"/>
</dbReference>
<evidence type="ECO:0000256" key="1">
    <source>
        <dbReference type="ARBA" id="ARBA00001445"/>
    </source>
</evidence>
<dbReference type="RefSeq" id="WP_213519357.1">
    <property type="nucleotide sequence ID" value="NZ_BOSE01000010.1"/>
</dbReference>
<protein>
    <recommendedName>
        <fullName evidence="2">alpha-L-rhamnosidase</fullName>
        <ecNumber evidence="2">3.2.1.40</ecNumber>
    </recommendedName>
</protein>
<organism evidence="8 9">
    <name type="scientific">Paenibacillus montaniterrae</name>
    <dbReference type="NCBI Taxonomy" id="429341"/>
    <lineage>
        <taxon>Bacteria</taxon>
        <taxon>Bacillati</taxon>
        <taxon>Bacillota</taxon>
        <taxon>Bacilli</taxon>
        <taxon>Bacillales</taxon>
        <taxon>Paenibacillaceae</taxon>
        <taxon>Paenibacillus</taxon>
    </lineage>
</organism>
<name>A0A919YV59_9BACL</name>
<feature type="domain" description="Alpha-L-rhamnosidase concanavalin-like" evidence="4">
    <location>
        <begin position="303"/>
        <end position="396"/>
    </location>
</feature>
<proteinExistence type="predicted"/>
<dbReference type="InterPro" id="IPR013737">
    <property type="entry name" value="Bac_rhamnosid_N"/>
</dbReference>
<dbReference type="PANTHER" id="PTHR33307:SF6">
    <property type="entry name" value="ALPHA-RHAMNOSIDASE (EUROFUNG)-RELATED"/>
    <property type="match status" value="1"/>
</dbReference>
<dbReference type="InterPro" id="IPR035396">
    <property type="entry name" value="Bac_rhamnosid6H"/>
</dbReference>
<dbReference type="EC" id="3.2.1.40" evidence="2"/>
<dbReference type="Proteomes" id="UP000683139">
    <property type="component" value="Unassembled WGS sequence"/>
</dbReference>
<dbReference type="Gene3D" id="2.60.420.10">
    <property type="entry name" value="Maltose phosphorylase, domain 3"/>
    <property type="match status" value="1"/>
</dbReference>
<dbReference type="Gene3D" id="1.50.10.10">
    <property type="match status" value="1"/>
</dbReference>
<feature type="domain" description="Alpha-L-rhamnosidase six-hairpin glycosidase" evidence="6">
    <location>
        <begin position="402"/>
        <end position="764"/>
    </location>
</feature>
<dbReference type="InterPro" id="IPR035398">
    <property type="entry name" value="Bac_rhamnosid_C"/>
</dbReference>
<dbReference type="InterPro" id="IPR016007">
    <property type="entry name" value="Alpha_rhamnosid"/>
</dbReference>
<evidence type="ECO:0000313" key="8">
    <source>
        <dbReference type="EMBL" id="GIP18694.1"/>
    </source>
</evidence>
<dbReference type="InterPro" id="IPR012341">
    <property type="entry name" value="6hp_glycosidase-like_sf"/>
</dbReference>
<keyword evidence="9" id="KW-1185">Reference proteome</keyword>
<reference evidence="8" key="1">
    <citation type="submission" date="2021-03" db="EMBL/GenBank/DDBJ databases">
        <title>Antimicrobial resistance genes in bacteria isolated from Japanese honey, and their potential for conferring macrolide and lincosamide resistance in the American foulbrood pathogen Paenibacillus larvae.</title>
        <authorList>
            <person name="Okamoto M."/>
            <person name="Kumagai M."/>
            <person name="Kanamori H."/>
            <person name="Takamatsu D."/>
        </authorList>
    </citation>
    <scope>NUCLEOTIDE SEQUENCE</scope>
    <source>
        <strain evidence="8">J40TS1</strain>
    </source>
</reference>
<dbReference type="Pfam" id="PF05592">
    <property type="entry name" value="Bac_rhamnosid"/>
    <property type="match status" value="1"/>
</dbReference>
<evidence type="ECO:0000259" key="6">
    <source>
        <dbReference type="Pfam" id="PF17389"/>
    </source>
</evidence>
<dbReference type="InterPro" id="IPR008928">
    <property type="entry name" value="6-hairpin_glycosidase_sf"/>
</dbReference>
<dbReference type="AlphaFoldDB" id="A0A919YV59"/>
<comment type="caution">
    <text evidence="8">The sequence shown here is derived from an EMBL/GenBank/DDBJ whole genome shotgun (WGS) entry which is preliminary data.</text>
</comment>
<dbReference type="Pfam" id="PF17389">
    <property type="entry name" value="Bac_rhamnosid6H"/>
    <property type="match status" value="1"/>
</dbReference>
<dbReference type="Pfam" id="PF17390">
    <property type="entry name" value="Bac_rhamnosid_C"/>
    <property type="match status" value="1"/>
</dbReference>
<evidence type="ECO:0000256" key="2">
    <source>
        <dbReference type="ARBA" id="ARBA00012652"/>
    </source>
</evidence>
<accession>A0A919YV59</accession>
<evidence type="ECO:0000259" key="4">
    <source>
        <dbReference type="Pfam" id="PF05592"/>
    </source>
</evidence>
<dbReference type="SUPFAM" id="SSF48208">
    <property type="entry name" value="Six-hairpin glycosidases"/>
    <property type="match status" value="1"/>
</dbReference>
<dbReference type="InterPro" id="IPR008902">
    <property type="entry name" value="Rhamnosid_concanavalin"/>
</dbReference>
<comment type="catalytic activity">
    <reaction evidence="1">
        <text>Hydrolysis of terminal non-reducing alpha-L-rhamnose residues in alpha-L-rhamnosides.</text>
        <dbReference type="EC" id="3.2.1.40"/>
    </reaction>
</comment>
<feature type="domain" description="Bacterial alpha-L-rhamnosidase N-terminal" evidence="5">
    <location>
        <begin position="129"/>
        <end position="262"/>
    </location>
</feature>
<dbReference type="GO" id="GO:0005975">
    <property type="term" value="P:carbohydrate metabolic process"/>
    <property type="evidence" value="ECO:0007669"/>
    <property type="project" value="InterPro"/>
</dbReference>
<evidence type="ECO:0000313" key="9">
    <source>
        <dbReference type="Proteomes" id="UP000683139"/>
    </source>
</evidence>
<dbReference type="Pfam" id="PF08531">
    <property type="entry name" value="Bac_rhamnosid_N"/>
    <property type="match status" value="1"/>
</dbReference>
<evidence type="ECO:0000256" key="3">
    <source>
        <dbReference type="ARBA" id="ARBA00022801"/>
    </source>
</evidence>
<sequence>MFKISSLKIDGLKQGCITDQRPNITFSLESEAQGDALQHAVIKVGDWSYKTTDQLNNIYGGELKPFTTYSVKVTAVSTSGQQAEADASFQTGRMNIPWQAKWITDGSYDFPKKESPVPMTFRKQFNLKKTIRHAWVNVTALGVYELLLNGDKVGCDYFAPGFTSYDYQIQYQTYDVTAQLVANNEIVAVVAGGWAAGSFNYNRKSKISADRQALLCELHVQYEDGTNEVIATDQSWQVSLEGNYRMAEWYDGETYDATIDLNHISLKPVTITRPRKQPILLAQYGEAVRVQQVMKPISCTYSPSGELIYDFGQNFAGVISAKLRGNEKQKIVFRHAEVLVDGELFVKSLRTAKATATYICKQGEQEYSPRLTYMGFRYVGVRGIDPEELELSALVLHSDFEEIGTFECSNEWINKLQSNIRWGGKSNFVDIPTDCPQRDERQGWTGDIAVFARTACYNFDLSRFLDKWLLDMRSEQGSGGGLPMVIPRAGDMWPTMANSAWGDSCILVPWAEYLARGNKQLLHKQYPTIKKFLEAAKWWSSFLSVTPNARHIWRFPFHFGDWCAPDETVRQWLKKGKWVGTAYFANSCGIAAEIAELLGHKQDALYYRKLRSNIVKAYREVFTDGKGKLKKEFQTAYVLPLHFAMTEGEETKAMAANLVRLVREAGNHLTTGFTGTPYLLFALSDHGHADVAYDLLLQDKCPSWLYEVKAGGTTIWERWDALRPDGTVNIGELNGDKSDENSNGGMVSFNHYANGAVGDWLYRRLLGLEPTSGGYKTFMVKPVLGGGITYAKGSIKTPYGLAAVSWELQMDIFSIELRVPVSTEAELVLPNGKAQIIKSGNHVFTCKLK</sequence>
<dbReference type="EMBL" id="BOSE01000010">
    <property type="protein sequence ID" value="GIP18694.1"/>
    <property type="molecule type" value="Genomic_DNA"/>
</dbReference>
<dbReference type="GO" id="GO:0030596">
    <property type="term" value="F:alpha-L-rhamnosidase activity"/>
    <property type="evidence" value="ECO:0007669"/>
    <property type="project" value="UniProtKB-EC"/>
</dbReference>
<dbReference type="PANTHER" id="PTHR33307">
    <property type="entry name" value="ALPHA-RHAMNOSIDASE (EUROFUNG)"/>
    <property type="match status" value="1"/>
</dbReference>
<evidence type="ECO:0000259" key="5">
    <source>
        <dbReference type="Pfam" id="PF08531"/>
    </source>
</evidence>
<keyword evidence="3" id="KW-0378">Hydrolase</keyword>
<evidence type="ECO:0000259" key="7">
    <source>
        <dbReference type="Pfam" id="PF17390"/>
    </source>
</evidence>
<gene>
    <name evidence="8" type="ORF">J40TS1_43360</name>
</gene>